<accession>A0AA95KKT5</accession>
<dbReference type="Gene3D" id="3.30.70.2970">
    <property type="entry name" value="Protein of unknown function (DUF541), domain 2"/>
    <property type="match status" value="1"/>
</dbReference>
<dbReference type="EMBL" id="CP124755">
    <property type="protein sequence ID" value="WGZ91248.1"/>
    <property type="molecule type" value="Genomic_DNA"/>
</dbReference>
<gene>
    <name evidence="1" type="ORF">QJT80_01965</name>
</gene>
<organism evidence="1">
    <name type="scientific">Candidatus Thiocaldithrix dubininis</name>
    <dbReference type="NCBI Taxonomy" id="3080823"/>
    <lineage>
        <taxon>Bacteria</taxon>
        <taxon>Pseudomonadati</taxon>
        <taxon>Pseudomonadota</taxon>
        <taxon>Gammaproteobacteria</taxon>
        <taxon>Thiotrichales</taxon>
        <taxon>Thiotrichaceae</taxon>
        <taxon>Candidatus Thiocaldithrix</taxon>
    </lineage>
</organism>
<reference evidence="1" key="1">
    <citation type="journal article" date="2023" name="Int. J. Mol. Sci.">
        <title>Metagenomics Revealed a New Genus 'Candidatus Thiocaldithrix dubininis' gen. nov., sp. nov. and a New Species 'Candidatus Thiothrix putei' sp. nov. in the Family Thiotrichaceae, Some Members of Which Have Traits of Both Na+- and H+-Motive Energetics.</title>
        <authorList>
            <person name="Ravin N.V."/>
            <person name="Muntyan M.S."/>
            <person name="Smolyakov D.D."/>
            <person name="Rudenko T.S."/>
            <person name="Beletsky A.V."/>
            <person name="Mardanov A.V."/>
            <person name="Grabovich M.Y."/>
        </authorList>
    </citation>
    <scope>NUCLEOTIDE SEQUENCE</scope>
    <source>
        <strain evidence="1">GKL-01</strain>
    </source>
</reference>
<dbReference type="Pfam" id="PF04402">
    <property type="entry name" value="SIMPL"/>
    <property type="match status" value="1"/>
</dbReference>
<dbReference type="KEGG" id="tdu:QJT80_01965"/>
<reference evidence="1" key="2">
    <citation type="submission" date="2023-04" db="EMBL/GenBank/DDBJ databases">
        <authorList>
            <person name="Beletskiy A.V."/>
            <person name="Mardanov A.V."/>
            <person name="Ravin N.V."/>
        </authorList>
    </citation>
    <scope>NUCLEOTIDE SEQUENCE</scope>
    <source>
        <strain evidence="1">GKL-01</strain>
    </source>
</reference>
<dbReference type="Proteomes" id="UP001300672">
    <property type="component" value="Chromosome"/>
</dbReference>
<sequence length="216" mass="23600">MKNGVLNVSEQASAFIDANGIKLNLTVQGENLIFGNAALDKNQNVKALVQTIKEIDPSAIISLDNIKIQSETGWFTQISKGSYNLIVTITNLETIDAILNTVIEIENVNLNAIEWLYDDYSAKVKLITEAVSKTKAKAETMAGALGKTIIGVKSCADSYDIPDNRTITQEEAKSLGYSMLTKPRTKANADMGTLIKGKKEIKANAFIQFILKNIEE</sequence>
<name>A0AA95KKT5_9GAMM</name>
<dbReference type="AlphaFoldDB" id="A0AA95KKT5"/>
<dbReference type="Gene3D" id="3.30.110.170">
    <property type="entry name" value="Protein of unknown function (DUF541), domain 1"/>
    <property type="match status" value="1"/>
</dbReference>
<protein>
    <submittedName>
        <fullName evidence="1">SIMPL domain-containing protein</fullName>
    </submittedName>
</protein>
<proteinExistence type="predicted"/>
<evidence type="ECO:0000313" key="1">
    <source>
        <dbReference type="EMBL" id="WGZ91248.1"/>
    </source>
</evidence>
<dbReference type="InterPro" id="IPR007497">
    <property type="entry name" value="SIMPL/DUF541"/>
</dbReference>